<keyword evidence="5" id="KW-0786">Thiamine pyrophosphate</keyword>
<dbReference type="PATRIC" id="fig|1618577.3.peg.386"/>
<dbReference type="InterPro" id="IPR049557">
    <property type="entry name" value="Transketolase_CS"/>
</dbReference>
<dbReference type="Gene3D" id="3.40.50.970">
    <property type="match status" value="1"/>
</dbReference>
<feature type="domain" description="Transketolase N-terminal" evidence="6">
    <location>
        <begin position="7"/>
        <end position="250"/>
    </location>
</feature>
<dbReference type="PANTHER" id="PTHR47514:SF1">
    <property type="entry name" value="TRANSKETOLASE N-TERMINAL SECTION-RELATED"/>
    <property type="match status" value="1"/>
</dbReference>
<organism evidence="7 8">
    <name type="scientific">Candidatus Woesebacteria bacterium GW2011_GWB1_41_10</name>
    <dbReference type="NCBI Taxonomy" id="1618577"/>
    <lineage>
        <taxon>Bacteria</taxon>
        <taxon>Candidatus Woeseibacteriota</taxon>
    </lineage>
</organism>
<dbReference type="GO" id="GO:0046872">
    <property type="term" value="F:metal ion binding"/>
    <property type="evidence" value="ECO:0007669"/>
    <property type="project" value="UniProtKB-KW"/>
</dbReference>
<reference evidence="7 8" key="1">
    <citation type="journal article" date="2015" name="Nature">
        <title>rRNA introns, odd ribosomes, and small enigmatic genomes across a large radiation of phyla.</title>
        <authorList>
            <person name="Brown C.T."/>
            <person name="Hug L.A."/>
            <person name="Thomas B.C."/>
            <person name="Sharon I."/>
            <person name="Castelle C.J."/>
            <person name="Singh A."/>
            <person name="Wilkins M.J."/>
            <person name="Williams K.H."/>
            <person name="Banfield J.F."/>
        </authorList>
    </citation>
    <scope>NUCLEOTIDE SEQUENCE [LARGE SCALE GENOMIC DNA]</scope>
</reference>
<dbReference type="InterPro" id="IPR029061">
    <property type="entry name" value="THDP-binding"/>
</dbReference>
<dbReference type="InterPro" id="IPR005474">
    <property type="entry name" value="Transketolase_N"/>
</dbReference>
<comment type="caution">
    <text evidence="7">The sequence shown here is derived from an EMBL/GenBank/DDBJ whole genome shotgun (WGS) entry which is preliminary data.</text>
</comment>
<protein>
    <recommendedName>
        <fullName evidence="6">Transketolase N-terminal domain-containing protein</fullName>
    </recommendedName>
</protein>
<evidence type="ECO:0000259" key="6">
    <source>
        <dbReference type="Pfam" id="PF00456"/>
    </source>
</evidence>
<dbReference type="EMBL" id="LCAE01000026">
    <property type="protein sequence ID" value="KKR85947.1"/>
    <property type="molecule type" value="Genomic_DNA"/>
</dbReference>
<evidence type="ECO:0000256" key="2">
    <source>
        <dbReference type="ARBA" id="ARBA00007131"/>
    </source>
</evidence>
<dbReference type="GO" id="GO:0016740">
    <property type="term" value="F:transferase activity"/>
    <property type="evidence" value="ECO:0007669"/>
    <property type="project" value="UniProtKB-KW"/>
</dbReference>
<evidence type="ECO:0000256" key="5">
    <source>
        <dbReference type="ARBA" id="ARBA00023052"/>
    </source>
</evidence>
<proteinExistence type="inferred from homology"/>
<dbReference type="Proteomes" id="UP000033858">
    <property type="component" value="Unassembled WGS sequence"/>
</dbReference>
<evidence type="ECO:0000313" key="8">
    <source>
        <dbReference type="Proteomes" id="UP000033858"/>
    </source>
</evidence>
<name>A0A0G0XDW7_9BACT</name>
<comment type="cofactor">
    <cofactor evidence="1">
        <name>thiamine diphosphate</name>
        <dbReference type="ChEBI" id="CHEBI:58937"/>
    </cofactor>
</comment>
<keyword evidence="3" id="KW-0808">Transferase</keyword>
<dbReference type="PANTHER" id="PTHR47514">
    <property type="entry name" value="TRANSKETOLASE N-TERMINAL SECTION-RELATED"/>
    <property type="match status" value="1"/>
</dbReference>
<evidence type="ECO:0000313" key="7">
    <source>
        <dbReference type="EMBL" id="KKR85947.1"/>
    </source>
</evidence>
<keyword evidence="4" id="KW-0479">Metal-binding</keyword>
<dbReference type="CDD" id="cd02012">
    <property type="entry name" value="TPP_TK"/>
    <property type="match status" value="1"/>
</dbReference>
<dbReference type="SUPFAM" id="SSF52518">
    <property type="entry name" value="Thiamin diphosphate-binding fold (THDP-binding)"/>
    <property type="match status" value="1"/>
</dbReference>
<dbReference type="PROSITE" id="PS00801">
    <property type="entry name" value="TRANSKETOLASE_1"/>
    <property type="match status" value="1"/>
</dbReference>
<accession>A0A0G0XDW7</accession>
<gene>
    <name evidence="7" type="ORF">UU32_C0026G0011</name>
</gene>
<evidence type="ECO:0000256" key="4">
    <source>
        <dbReference type="ARBA" id="ARBA00022723"/>
    </source>
</evidence>
<evidence type="ECO:0000256" key="3">
    <source>
        <dbReference type="ARBA" id="ARBA00022679"/>
    </source>
</evidence>
<evidence type="ECO:0000256" key="1">
    <source>
        <dbReference type="ARBA" id="ARBA00001964"/>
    </source>
</evidence>
<dbReference type="AlphaFoldDB" id="A0A0G0XDW7"/>
<comment type="similarity">
    <text evidence="2">Belongs to the transketolase family.</text>
</comment>
<sequence length="255" mass="28066">MDELEKVARQVRKDIVEMIYVAGSGHPGGSLSAVELLVSLYFGILEKDDKFFLSNGHICPAWFSVMAEKGLIDKDLLTKYAELGSPLQGHPERKFLSLVENTSGPLGLGLAQAAGYAAVTKTRAYCMLSDAEHNEGNTWEAIAFANKYKLANLTAIVDRNGIQIEGTTEEIMPLGSLASKYQSFGWEVIEVNGHDFNQIFEAFEKAKTFADNPCVIIANTTFGKGVSFMEGNPDWHARAPGKDEFSRAMKELENF</sequence>
<dbReference type="Pfam" id="PF00456">
    <property type="entry name" value="Transketolase_N"/>
    <property type="match status" value="1"/>
</dbReference>